<reference evidence="2" key="2">
    <citation type="submission" date="2015-01" db="EMBL/GenBank/DDBJ databases">
        <title>Evolutionary Origins and Diversification of the Mycorrhizal Mutualists.</title>
        <authorList>
            <consortium name="DOE Joint Genome Institute"/>
            <consortium name="Mycorrhizal Genomics Consortium"/>
            <person name="Kohler A."/>
            <person name="Kuo A."/>
            <person name="Nagy L.G."/>
            <person name="Floudas D."/>
            <person name="Copeland A."/>
            <person name="Barry K.W."/>
            <person name="Cichocki N."/>
            <person name="Veneault-Fourrey C."/>
            <person name="LaButti K."/>
            <person name="Lindquist E.A."/>
            <person name="Lipzen A."/>
            <person name="Lundell T."/>
            <person name="Morin E."/>
            <person name="Murat C."/>
            <person name="Riley R."/>
            <person name="Ohm R."/>
            <person name="Sun H."/>
            <person name="Tunlid A."/>
            <person name="Henrissat B."/>
            <person name="Grigoriev I.V."/>
            <person name="Hibbett D.S."/>
            <person name="Martin F."/>
        </authorList>
    </citation>
    <scope>NUCLEOTIDE SEQUENCE [LARGE SCALE GENOMIC DNA]</scope>
    <source>
        <strain evidence="2">Marx 270</strain>
    </source>
</reference>
<proteinExistence type="predicted"/>
<dbReference type="HOGENOM" id="CLU_000288_138_6_1"/>
<dbReference type="STRING" id="870435.A0A0C3IRY7"/>
<name>A0A0C3IRY7_PISTI</name>
<dbReference type="OrthoDB" id="2691029at2759"/>
<dbReference type="Proteomes" id="UP000054217">
    <property type="component" value="Unassembled WGS sequence"/>
</dbReference>
<accession>A0A0C3IRY7</accession>
<dbReference type="EMBL" id="KN832002">
    <property type="protein sequence ID" value="KIN99682.1"/>
    <property type="molecule type" value="Genomic_DNA"/>
</dbReference>
<organism evidence="1 2">
    <name type="scientific">Pisolithus tinctorius Marx 270</name>
    <dbReference type="NCBI Taxonomy" id="870435"/>
    <lineage>
        <taxon>Eukaryota</taxon>
        <taxon>Fungi</taxon>
        <taxon>Dikarya</taxon>
        <taxon>Basidiomycota</taxon>
        <taxon>Agaricomycotina</taxon>
        <taxon>Agaricomycetes</taxon>
        <taxon>Agaricomycetidae</taxon>
        <taxon>Boletales</taxon>
        <taxon>Sclerodermatineae</taxon>
        <taxon>Pisolithaceae</taxon>
        <taxon>Pisolithus</taxon>
    </lineage>
</organism>
<gene>
    <name evidence="1" type="ORF">M404DRAFT_30138</name>
</gene>
<keyword evidence="2" id="KW-1185">Reference proteome</keyword>
<dbReference type="InParanoid" id="A0A0C3IRY7"/>
<protein>
    <submittedName>
        <fullName evidence="1">Uncharacterized protein</fullName>
    </submittedName>
</protein>
<reference evidence="1 2" key="1">
    <citation type="submission" date="2014-04" db="EMBL/GenBank/DDBJ databases">
        <authorList>
            <consortium name="DOE Joint Genome Institute"/>
            <person name="Kuo A."/>
            <person name="Kohler A."/>
            <person name="Costa M.D."/>
            <person name="Nagy L.G."/>
            <person name="Floudas D."/>
            <person name="Copeland A."/>
            <person name="Barry K.W."/>
            <person name="Cichocki N."/>
            <person name="Veneault-Fourrey C."/>
            <person name="LaButti K."/>
            <person name="Lindquist E.A."/>
            <person name="Lipzen A."/>
            <person name="Lundell T."/>
            <person name="Morin E."/>
            <person name="Murat C."/>
            <person name="Sun H."/>
            <person name="Tunlid A."/>
            <person name="Henrissat B."/>
            <person name="Grigoriev I.V."/>
            <person name="Hibbett D.S."/>
            <person name="Martin F."/>
            <person name="Nordberg H.P."/>
            <person name="Cantor M.N."/>
            <person name="Hua S.X."/>
        </authorList>
    </citation>
    <scope>NUCLEOTIDE SEQUENCE [LARGE SCALE GENOMIC DNA]</scope>
    <source>
        <strain evidence="1 2">Marx 270</strain>
    </source>
</reference>
<evidence type="ECO:0000313" key="2">
    <source>
        <dbReference type="Proteomes" id="UP000054217"/>
    </source>
</evidence>
<sequence length="205" mass="22430">MLDWIGEASTFHSCFPIRITSYQPLPLAPVPQTGTEEQSLTASQPPASSKALRKLYRSLIKSPLPRFVNRRLTLSCFSYRVTSVELQRANPSSSSSYTYAIQAFGLKPLEIMVPAKLDNATMENVAGSLQLVRPWHLKSLGGSTKLDAAAAEQLLVTLGGPFNALLLTELPHNEYKRIAPSTLIVAQPVDSASILQSKIRILNLV</sequence>
<evidence type="ECO:0000313" key="1">
    <source>
        <dbReference type="EMBL" id="KIN99682.1"/>
    </source>
</evidence>
<dbReference type="AlphaFoldDB" id="A0A0C3IRY7"/>